<dbReference type="InterPro" id="IPR019326">
    <property type="entry name" value="NDNF"/>
</dbReference>
<evidence type="ECO:0000256" key="3">
    <source>
        <dbReference type="ARBA" id="ARBA00022530"/>
    </source>
</evidence>
<evidence type="ECO:0000256" key="7">
    <source>
        <dbReference type="ARBA" id="ARBA00023157"/>
    </source>
</evidence>
<organism evidence="9 10">
    <name type="scientific">Paramuricea clavata</name>
    <name type="common">Red gorgonian</name>
    <name type="synonym">Violescent sea-whip</name>
    <dbReference type="NCBI Taxonomy" id="317549"/>
    <lineage>
        <taxon>Eukaryota</taxon>
        <taxon>Metazoa</taxon>
        <taxon>Cnidaria</taxon>
        <taxon>Anthozoa</taxon>
        <taxon>Octocorallia</taxon>
        <taxon>Malacalcyonacea</taxon>
        <taxon>Plexauridae</taxon>
        <taxon>Paramuricea</taxon>
    </lineage>
</organism>
<keyword evidence="10" id="KW-1185">Reference proteome</keyword>
<evidence type="ECO:0000256" key="2">
    <source>
        <dbReference type="ARBA" id="ARBA00022525"/>
    </source>
</evidence>
<evidence type="ECO:0000313" key="10">
    <source>
        <dbReference type="Proteomes" id="UP001152795"/>
    </source>
</evidence>
<dbReference type="PROSITE" id="PS51403">
    <property type="entry name" value="NC1_IV"/>
    <property type="match status" value="1"/>
</dbReference>
<evidence type="ECO:0000256" key="6">
    <source>
        <dbReference type="ARBA" id="ARBA00023119"/>
    </source>
</evidence>
<dbReference type="InterPro" id="IPR036954">
    <property type="entry name" value="Collagen_IV_NC_sf"/>
</dbReference>
<evidence type="ECO:0000256" key="8">
    <source>
        <dbReference type="SAM" id="MobiDB-lite"/>
    </source>
</evidence>
<dbReference type="FunFam" id="2.170.240.10:FF:000001">
    <property type="entry name" value="Collagen IV alpha 1 chain"/>
    <property type="match status" value="1"/>
</dbReference>
<dbReference type="AlphaFoldDB" id="A0A7D9EEI6"/>
<dbReference type="Proteomes" id="UP001152795">
    <property type="component" value="Unassembled WGS sequence"/>
</dbReference>
<dbReference type="PANTHER" id="PTHR14619">
    <property type="entry name" value="NEURON-DERIVED NEUROTROPHIC FACTOR"/>
    <property type="match status" value="1"/>
</dbReference>
<evidence type="ECO:0000313" key="9">
    <source>
        <dbReference type="EMBL" id="CAB4007247.1"/>
    </source>
</evidence>
<feature type="compositionally biased region" description="Polar residues" evidence="8">
    <location>
        <begin position="221"/>
        <end position="230"/>
    </location>
</feature>
<keyword evidence="3" id="KW-0272">Extracellular matrix</keyword>
<reference evidence="9" key="1">
    <citation type="submission" date="2020-04" db="EMBL/GenBank/DDBJ databases">
        <authorList>
            <person name="Alioto T."/>
            <person name="Alioto T."/>
            <person name="Gomez Garrido J."/>
        </authorList>
    </citation>
    <scope>NUCLEOTIDE SEQUENCE</scope>
    <source>
        <strain evidence="9">A484AB</strain>
    </source>
</reference>
<dbReference type="SMART" id="SM00111">
    <property type="entry name" value="C4"/>
    <property type="match status" value="2"/>
</dbReference>
<comment type="caution">
    <text evidence="9">The sequence shown here is derived from an EMBL/GenBank/DDBJ whole genome shotgun (WGS) entry which is preliminary data.</text>
</comment>
<keyword evidence="7" id="KW-1015">Disulfide bond</keyword>
<dbReference type="GO" id="GO:0005581">
    <property type="term" value="C:collagen trimer"/>
    <property type="evidence" value="ECO:0007669"/>
    <property type="project" value="UniProtKB-KW"/>
</dbReference>
<dbReference type="InterPro" id="IPR016187">
    <property type="entry name" value="CTDL_fold"/>
</dbReference>
<dbReference type="EMBL" id="CACRXK020005740">
    <property type="protein sequence ID" value="CAB4007247.1"/>
    <property type="molecule type" value="Genomic_DNA"/>
</dbReference>
<keyword evidence="5" id="KW-0084">Basement membrane</keyword>
<dbReference type="InterPro" id="IPR001442">
    <property type="entry name" value="Collagen_IV_NC"/>
</dbReference>
<dbReference type="Pfam" id="PF01413">
    <property type="entry name" value="C4"/>
    <property type="match status" value="2"/>
</dbReference>
<evidence type="ECO:0000256" key="4">
    <source>
        <dbReference type="ARBA" id="ARBA00022737"/>
    </source>
</evidence>
<keyword evidence="4" id="KW-0677">Repeat</keyword>
<evidence type="ECO:0000256" key="5">
    <source>
        <dbReference type="ARBA" id="ARBA00022869"/>
    </source>
</evidence>
<feature type="region of interest" description="Disordered" evidence="8">
    <location>
        <begin position="220"/>
        <end position="242"/>
    </location>
</feature>
<dbReference type="GO" id="GO:0005604">
    <property type="term" value="C:basement membrane"/>
    <property type="evidence" value="ECO:0007669"/>
    <property type="project" value="UniProtKB-SubCell"/>
</dbReference>
<comment type="subcellular location">
    <subcellularLocation>
        <location evidence="1">Secreted</location>
        <location evidence="1">Extracellular space</location>
        <location evidence="1">Extracellular matrix</location>
        <location evidence="1">Basement membrane</location>
    </subcellularLocation>
</comment>
<dbReference type="OrthoDB" id="10071882at2759"/>
<evidence type="ECO:0000256" key="1">
    <source>
        <dbReference type="ARBA" id="ARBA00004302"/>
    </source>
</evidence>
<dbReference type="SUPFAM" id="SSF56436">
    <property type="entry name" value="C-type lectin-like"/>
    <property type="match status" value="2"/>
</dbReference>
<name>A0A7D9EEI6_PARCT</name>
<gene>
    <name evidence="9" type="ORF">PACLA_8A030998</name>
</gene>
<proteinExistence type="predicted"/>
<sequence length="242" mass="26837">MWDGYSLLYVQGNDKSHGQDLGQAGSCLRQFSTMPYLSCNIYQRCNLASRNDYSYWLSASSTIPMMPVDNDAVEPHISRCSVCETPGPVIAVHSQDQSLPSCPAGWQGLWDGYSFIMHTGAGGSGSGQSLSSPGSCVETFRPNPFIECHGRGTCHYYANKYSFWMATVKPDEMFISQTPEVLDQEKGQDLRSRVSRCRVCVRPPKTNSRQPHPAFWHDVTNPKTQTQGAANAQPLLRQAGFQ</sequence>
<protein>
    <submittedName>
        <fullName evidence="9">Collagen alpha-1(IV) chain, partial</fullName>
    </submittedName>
</protein>
<keyword evidence="6 9" id="KW-0176">Collagen</keyword>
<dbReference type="Gene3D" id="2.170.240.10">
    <property type="entry name" value="Collagen IV, non-collagenous"/>
    <property type="match status" value="1"/>
</dbReference>
<dbReference type="GO" id="GO:0005201">
    <property type="term" value="F:extracellular matrix structural constituent"/>
    <property type="evidence" value="ECO:0007669"/>
    <property type="project" value="InterPro"/>
</dbReference>
<keyword evidence="2" id="KW-0964">Secreted</keyword>
<accession>A0A7D9EEI6</accession>
<dbReference type="PANTHER" id="PTHR14619:SF7">
    <property type="match status" value="1"/>
</dbReference>